<evidence type="ECO:0000313" key="3">
    <source>
        <dbReference type="EMBL" id="KAK2554530.1"/>
    </source>
</evidence>
<evidence type="ECO:0000256" key="2">
    <source>
        <dbReference type="SAM" id="Phobius"/>
    </source>
</evidence>
<dbReference type="AlphaFoldDB" id="A0AAD9Q545"/>
<feature type="compositionally biased region" description="Low complexity" evidence="1">
    <location>
        <begin position="535"/>
        <end position="544"/>
    </location>
</feature>
<dbReference type="PANTHER" id="PTHR33361:SF2">
    <property type="entry name" value="DUF885 DOMAIN-CONTAINING PROTEIN"/>
    <property type="match status" value="1"/>
</dbReference>
<keyword evidence="2" id="KW-0472">Membrane</keyword>
<comment type="caution">
    <text evidence="3">The sequence shown here is derived from an EMBL/GenBank/DDBJ whole genome shotgun (WGS) entry which is preliminary data.</text>
</comment>
<sequence length="866" mass="98031">MTGKSRPPPNSVESTEMSSVFNNPSTITIGDDCNLQDVEKEIESQRRCSSSHLSVGIIVFLGVVCLIIGIVLISLAKNKQPLEELERTNFCTSSEEATRVSFYQFLEKVLEKTFMLNPNMLFFKPRVTSEEIRTQFKPYDPTPSEVKRRTDEAWRLLAEINNTDVDETKLNPRERKALAQVKFYLLHVFGQSYDANYYNADWMLGPNFFCWQPICHLGAEMSNNLQYFEPRNITDLEAISNILQAYNKSIHQYIENVKLGVKSGMVGSVEECRAGLDSIKHMYSHIAVSHAGVLQEGFTVMLQKPSFYKELTQDARDEWQNRTGRTVFDYVKNLLIENVGKPLNNLISYLENEHMSHCVPSNVSSGLFSRPLRYVYIDGKPNTAQPTTRTLGTGEEIIGAQSYSRILSFFTTTDITPDEVYSKGLEMVNHTYPQILELARNITGLDDTAAAIKQFRAKLSSQEMYFNKRPFPANESNAEAYARCNNLDGNYYAGSQNNIQLASDSNSEFAIDRVKLIGVSTNNSSQLNDTRDQAAEGQQQGAEESIPKSNSSRQRDGKEYHSVLRENISDLRAEISGILVMAMSFLEPKTRDMFYFTGEQKTTPSCPVELAPDFNPSSASQSYENRDAQCSSNCQRDSNGDACFTYSRVLASYETGKYNVPFFLENMGPTFSEMSVNAHEARPGHHTQAQGFVEHFTDKCGGVISWINQAAPSLAFSEGWGLYAEMLIAEDTDSYQDQLWQRYGALKWRLWRALRLVLDAGLHSKGMSRREGLSLLAKRPIIKKLSHFYQEKMKAFGPTDTGQILKQGSAPMSFLESHIKQFVECKLEPKIPGCELILEPTKTESNLDHKISVQSYNWPYPKRHYV</sequence>
<dbReference type="InterPro" id="IPR010281">
    <property type="entry name" value="DUF885"/>
</dbReference>
<dbReference type="Pfam" id="PF05960">
    <property type="entry name" value="DUF885"/>
    <property type="match status" value="2"/>
</dbReference>
<dbReference type="EMBL" id="JARQWQ010000069">
    <property type="protein sequence ID" value="KAK2554530.1"/>
    <property type="molecule type" value="Genomic_DNA"/>
</dbReference>
<feature type="region of interest" description="Disordered" evidence="1">
    <location>
        <begin position="1"/>
        <end position="25"/>
    </location>
</feature>
<proteinExistence type="predicted"/>
<feature type="region of interest" description="Disordered" evidence="1">
    <location>
        <begin position="522"/>
        <end position="558"/>
    </location>
</feature>
<reference evidence="3" key="2">
    <citation type="journal article" date="2023" name="Science">
        <title>Genomic signatures of disease resistance in endangered staghorn corals.</title>
        <authorList>
            <person name="Vollmer S.V."/>
            <person name="Selwyn J.D."/>
            <person name="Despard B.A."/>
            <person name="Roesel C.L."/>
        </authorList>
    </citation>
    <scope>NUCLEOTIDE SEQUENCE</scope>
    <source>
        <strain evidence="3">K2</strain>
    </source>
</reference>
<feature type="compositionally biased region" description="Pro residues" evidence="1">
    <location>
        <begin position="1"/>
        <end position="10"/>
    </location>
</feature>
<keyword evidence="2" id="KW-1133">Transmembrane helix</keyword>
<evidence type="ECO:0000313" key="4">
    <source>
        <dbReference type="Proteomes" id="UP001249851"/>
    </source>
</evidence>
<dbReference type="PANTHER" id="PTHR33361">
    <property type="entry name" value="GLR0591 PROTEIN"/>
    <property type="match status" value="1"/>
</dbReference>
<keyword evidence="4" id="KW-1185">Reference proteome</keyword>
<name>A0AAD9Q545_ACRCE</name>
<organism evidence="3 4">
    <name type="scientific">Acropora cervicornis</name>
    <name type="common">Staghorn coral</name>
    <dbReference type="NCBI Taxonomy" id="6130"/>
    <lineage>
        <taxon>Eukaryota</taxon>
        <taxon>Metazoa</taxon>
        <taxon>Cnidaria</taxon>
        <taxon>Anthozoa</taxon>
        <taxon>Hexacorallia</taxon>
        <taxon>Scleractinia</taxon>
        <taxon>Astrocoeniina</taxon>
        <taxon>Acroporidae</taxon>
        <taxon>Acropora</taxon>
    </lineage>
</organism>
<accession>A0AAD9Q545</accession>
<keyword evidence="2" id="KW-0812">Transmembrane</keyword>
<reference evidence="3" key="1">
    <citation type="journal article" date="2023" name="G3 (Bethesda)">
        <title>Whole genome assembly and annotation of the endangered Caribbean coral Acropora cervicornis.</title>
        <authorList>
            <person name="Selwyn J.D."/>
            <person name="Vollmer S.V."/>
        </authorList>
    </citation>
    <scope>NUCLEOTIDE SEQUENCE</scope>
    <source>
        <strain evidence="3">K2</strain>
    </source>
</reference>
<feature type="transmembrane region" description="Helical" evidence="2">
    <location>
        <begin position="53"/>
        <end position="76"/>
    </location>
</feature>
<gene>
    <name evidence="3" type="ORF">P5673_023983</name>
</gene>
<feature type="compositionally biased region" description="Polar residues" evidence="1">
    <location>
        <begin position="11"/>
        <end position="25"/>
    </location>
</feature>
<dbReference type="Proteomes" id="UP001249851">
    <property type="component" value="Unassembled WGS sequence"/>
</dbReference>
<protein>
    <submittedName>
        <fullName evidence="3">Uncharacterized protein</fullName>
    </submittedName>
</protein>
<evidence type="ECO:0000256" key="1">
    <source>
        <dbReference type="SAM" id="MobiDB-lite"/>
    </source>
</evidence>